<evidence type="ECO:0000313" key="1">
    <source>
        <dbReference type="EMBL" id="CDW72435.1"/>
    </source>
</evidence>
<sequence>MFQNSIDSVTFDLIIDQFLKCSTKIKDHKQRYDEMPLDNYLDQQYGSQASKYKIQDSDDDFSFGEYYSDKIPASMNAKEDQQLISISNSQENSSNNRQSYYKFDNALNQDVFKNNVISQNDDYIDLEFSTISPNQSIDLKNTSTFQAASNYQHENQNDHLEPLDLNIVIQRYSKKYDQKISLINTIPLINQIKKKYFLRFDCQESLELLRIQKQIHLKSVKRKDVVLKTTI</sequence>
<dbReference type="InParanoid" id="A0A077ZSZ8"/>
<dbReference type="EMBL" id="CCKQ01001336">
    <property type="protein sequence ID" value="CDW72435.1"/>
    <property type="molecule type" value="Genomic_DNA"/>
</dbReference>
<gene>
    <name evidence="1" type="primary">Contig18215.g19353</name>
    <name evidence="1" type="ORF">STYLEM_1395</name>
</gene>
<dbReference type="AlphaFoldDB" id="A0A077ZSZ8"/>
<evidence type="ECO:0000313" key="2">
    <source>
        <dbReference type="Proteomes" id="UP000039865"/>
    </source>
</evidence>
<keyword evidence="2" id="KW-1185">Reference proteome</keyword>
<proteinExistence type="predicted"/>
<protein>
    <submittedName>
        <fullName evidence="1">Uncharacterized protein</fullName>
    </submittedName>
</protein>
<dbReference type="Proteomes" id="UP000039865">
    <property type="component" value="Unassembled WGS sequence"/>
</dbReference>
<accession>A0A077ZSZ8</accession>
<organism evidence="1 2">
    <name type="scientific">Stylonychia lemnae</name>
    <name type="common">Ciliate</name>
    <dbReference type="NCBI Taxonomy" id="5949"/>
    <lineage>
        <taxon>Eukaryota</taxon>
        <taxon>Sar</taxon>
        <taxon>Alveolata</taxon>
        <taxon>Ciliophora</taxon>
        <taxon>Intramacronucleata</taxon>
        <taxon>Spirotrichea</taxon>
        <taxon>Stichotrichia</taxon>
        <taxon>Sporadotrichida</taxon>
        <taxon>Oxytrichidae</taxon>
        <taxon>Stylonychinae</taxon>
        <taxon>Stylonychia</taxon>
    </lineage>
</organism>
<name>A0A077ZSZ8_STYLE</name>
<reference evidence="1 2" key="1">
    <citation type="submission" date="2014-06" db="EMBL/GenBank/DDBJ databases">
        <authorList>
            <person name="Swart Estienne"/>
        </authorList>
    </citation>
    <scope>NUCLEOTIDE SEQUENCE [LARGE SCALE GENOMIC DNA]</scope>
    <source>
        <strain evidence="1 2">130c</strain>
    </source>
</reference>